<feature type="coiled-coil region" evidence="2">
    <location>
        <begin position="450"/>
        <end position="492"/>
    </location>
</feature>
<reference evidence="4 5" key="1">
    <citation type="submission" date="2019-04" db="EMBL/GenBank/DDBJ databases">
        <authorList>
            <consortium name="DOE Joint Genome Institute"/>
            <person name="Mondo S."/>
            <person name="Kjaerbolling I."/>
            <person name="Vesth T."/>
            <person name="Frisvad J.C."/>
            <person name="Nybo J.L."/>
            <person name="Theobald S."/>
            <person name="Kildgaard S."/>
            <person name="Isbrandt T."/>
            <person name="Kuo A."/>
            <person name="Sato A."/>
            <person name="Lyhne E.K."/>
            <person name="Kogle M.E."/>
            <person name="Wiebenga A."/>
            <person name="Kun R.S."/>
            <person name="Lubbers R.J."/>
            <person name="Makela M.R."/>
            <person name="Barry K."/>
            <person name="Chovatia M."/>
            <person name="Clum A."/>
            <person name="Daum C."/>
            <person name="Haridas S."/>
            <person name="He G."/>
            <person name="LaButti K."/>
            <person name="Lipzen A."/>
            <person name="Riley R."/>
            <person name="Salamov A."/>
            <person name="Simmons B.A."/>
            <person name="Magnuson J.K."/>
            <person name="Henrissat B."/>
            <person name="Mortensen U.H."/>
            <person name="Larsen T.O."/>
            <person name="Devries R.P."/>
            <person name="Grigoriev I.V."/>
            <person name="Machida M."/>
            <person name="Baker S.E."/>
            <person name="Andersen M.R."/>
            <person name="Cantor M.N."/>
            <person name="Hua S.X."/>
        </authorList>
    </citation>
    <scope>NUCLEOTIDE SEQUENCE [LARGE SCALE GENOMIC DNA]</scope>
    <source>
        <strain evidence="4 5">CBS 119388</strain>
    </source>
</reference>
<accession>A0A5N7DM88</accession>
<evidence type="ECO:0000259" key="3">
    <source>
        <dbReference type="PROSITE" id="PS50157"/>
    </source>
</evidence>
<dbReference type="AlphaFoldDB" id="A0A5N7DM88"/>
<dbReference type="Proteomes" id="UP000325579">
    <property type="component" value="Unassembled WGS sequence"/>
</dbReference>
<gene>
    <name evidence="4" type="ORF">BDV37DRAFT_280384</name>
</gene>
<proteinExistence type="predicted"/>
<dbReference type="InterPro" id="IPR013087">
    <property type="entry name" value="Znf_C2H2_type"/>
</dbReference>
<sequence length="740" mass="86246">MLPEGFTTIRLENHNDSKIRRSVLDRTEREYDRVLEYFDIFVENHAGAVSPPDIRTYKGFMEFLGRNLKGRLSKGGTPVLSTLDGMRRDLDAGLARRRDYHVPEHWMKKDLKRLLNIPDIQMSRDGFSRNDLRIVQRYLWCQDSYEYRGVYPERSRVELSISMLLYCFTSARTGEVYESTARRSLAREYDGSEVEKNLRAAVMAACYKHFHLSIEWVGGEVMLVLNYDRDYLKGFWRKQQSDLPVHGFYEKYTEEIPLLLNLLTFFLPLASADQAFRDYKSADEILDRVDLLDATLQEGDQKSIDTIHFKPHILNMPVFRPRDEQNIADSTGRSRGADAFGKMFAALGHRAGYPDNITVRACRRSALMEADKYHSETARMKFSGQSRRDTFGKSYAHRVVEVDGAASFLGIKSRRDHIENNRSMGARRNPQLYQSLPAKEQIKFQNREDIVRLDTEIQALKKQVTGLNDEDVKSLHRQRRHLETQRQRLYKDELARLRLDQPRRPELTADNVKQTTFYYTRKVMPERDLLAEILPHTAELRSPTGRMALRALEAICSQMGTVYYLSSIAPVDGKCLCDEPIEKYHPHRRWLHLYRCYAKKLAAMGNDNFAELCVDCDLWYNDIEKWTRHCEEHLGDSSTLLRCDPIVFRNAPVKAGLCPFCLGEEIMGPRKRMTQYLDRSDWYNHIQSHLSHKALLGMFHCRHPACQEDFQSLADLESHLRDVHCYNPPRGMKRAMRSSK</sequence>
<evidence type="ECO:0000313" key="4">
    <source>
        <dbReference type="EMBL" id="KAE8407123.1"/>
    </source>
</evidence>
<keyword evidence="5" id="KW-1185">Reference proteome</keyword>
<dbReference type="EMBL" id="ML736750">
    <property type="protein sequence ID" value="KAE8407123.1"/>
    <property type="molecule type" value="Genomic_DNA"/>
</dbReference>
<keyword evidence="1" id="KW-0863">Zinc-finger</keyword>
<dbReference type="InterPro" id="IPR021842">
    <property type="entry name" value="DUF3435"/>
</dbReference>
<name>A0A5N7DM88_9EURO</name>
<keyword evidence="2" id="KW-0175">Coiled coil</keyword>
<dbReference type="OrthoDB" id="4357582at2759"/>
<evidence type="ECO:0000313" key="5">
    <source>
        <dbReference type="Proteomes" id="UP000325579"/>
    </source>
</evidence>
<feature type="domain" description="C2H2-type" evidence="3">
    <location>
        <begin position="699"/>
        <end position="729"/>
    </location>
</feature>
<dbReference type="SMART" id="SM00355">
    <property type="entry name" value="ZnF_C2H2"/>
    <property type="match status" value="2"/>
</dbReference>
<dbReference type="GO" id="GO:0008270">
    <property type="term" value="F:zinc ion binding"/>
    <property type="evidence" value="ECO:0007669"/>
    <property type="project" value="UniProtKB-KW"/>
</dbReference>
<keyword evidence="1" id="KW-0479">Metal-binding</keyword>
<dbReference type="PROSITE" id="PS00028">
    <property type="entry name" value="ZINC_FINGER_C2H2_1"/>
    <property type="match status" value="1"/>
</dbReference>
<dbReference type="RefSeq" id="XP_031944442.1">
    <property type="nucleotide sequence ID" value="XM_032086546.1"/>
</dbReference>
<dbReference type="Pfam" id="PF11917">
    <property type="entry name" value="DUF3435"/>
    <property type="match status" value="1"/>
</dbReference>
<evidence type="ECO:0000256" key="2">
    <source>
        <dbReference type="SAM" id="Coils"/>
    </source>
</evidence>
<dbReference type="PANTHER" id="PTHR37535">
    <property type="entry name" value="FLUG DOMAIN PROTEIN"/>
    <property type="match status" value="1"/>
</dbReference>
<protein>
    <recommendedName>
        <fullName evidence="3">C2H2-type domain-containing protein</fullName>
    </recommendedName>
</protein>
<dbReference type="PANTHER" id="PTHR37535:SF3">
    <property type="entry name" value="FLUG DOMAIN-CONTAINING PROTEIN"/>
    <property type="match status" value="1"/>
</dbReference>
<organism evidence="4 5">
    <name type="scientific">Aspergillus pseudonomiae</name>
    <dbReference type="NCBI Taxonomy" id="1506151"/>
    <lineage>
        <taxon>Eukaryota</taxon>
        <taxon>Fungi</taxon>
        <taxon>Dikarya</taxon>
        <taxon>Ascomycota</taxon>
        <taxon>Pezizomycotina</taxon>
        <taxon>Eurotiomycetes</taxon>
        <taxon>Eurotiomycetidae</taxon>
        <taxon>Eurotiales</taxon>
        <taxon>Aspergillaceae</taxon>
        <taxon>Aspergillus</taxon>
        <taxon>Aspergillus subgen. Circumdati</taxon>
    </lineage>
</organism>
<keyword evidence="1" id="KW-0862">Zinc</keyword>
<dbReference type="PROSITE" id="PS50157">
    <property type="entry name" value="ZINC_FINGER_C2H2_2"/>
    <property type="match status" value="1"/>
</dbReference>
<dbReference type="GeneID" id="43671237"/>
<evidence type="ECO:0000256" key="1">
    <source>
        <dbReference type="PROSITE-ProRule" id="PRU00042"/>
    </source>
</evidence>